<dbReference type="PANTHER" id="PTHR30302">
    <property type="entry name" value="HYDROGENASE 1 MATURATION PROTEASE"/>
    <property type="match status" value="1"/>
</dbReference>
<organism evidence="2 3">
    <name type="scientific">Gluconacetobacter tumulicola</name>
    <dbReference type="NCBI Taxonomy" id="1017177"/>
    <lineage>
        <taxon>Bacteria</taxon>
        <taxon>Pseudomonadati</taxon>
        <taxon>Pseudomonadota</taxon>
        <taxon>Alphaproteobacteria</taxon>
        <taxon>Acetobacterales</taxon>
        <taxon>Acetobacteraceae</taxon>
        <taxon>Gluconacetobacter</taxon>
    </lineage>
</organism>
<dbReference type="InterPro" id="IPR023430">
    <property type="entry name" value="Pept_HybD-like_dom_sf"/>
</dbReference>
<dbReference type="PANTHER" id="PTHR30302:SF5">
    <property type="entry name" value="SLR1876 PROTEIN"/>
    <property type="match status" value="1"/>
</dbReference>
<keyword evidence="2" id="KW-0378">Hydrolase</keyword>
<dbReference type="GO" id="GO:0008047">
    <property type="term" value="F:enzyme activator activity"/>
    <property type="evidence" value="ECO:0007669"/>
    <property type="project" value="InterPro"/>
</dbReference>
<dbReference type="GO" id="GO:0016485">
    <property type="term" value="P:protein processing"/>
    <property type="evidence" value="ECO:0007669"/>
    <property type="project" value="TreeGrafter"/>
</dbReference>
<gene>
    <name evidence="2" type="ORF">HLH29_06265</name>
</gene>
<keyword evidence="3" id="KW-1185">Reference proteome</keyword>
<dbReference type="NCBIfam" id="TIGR00072">
    <property type="entry name" value="hydrog_prot"/>
    <property type="match status" value="1"/>
</dbReference>
<dbReference type="Gene3D" id="3.40.50.1450">
    <property type="entry name" value="HybD-like"/>
    <property type="match status" value="1"/>
</dbReference>
<sequence>MPVLCHSRAGTDAADRDAGGRRGHGHCHRNPALTARILILGIGNPGRGDDGLGPAAAAAIARMALPSVTTSDPYQLAIEDAADIAEHDVIWFVDATMSGIDPYTVDEIHPATEIGFTSHVLSPHAVLGIARDYFSRTHRAFLLAIRGYNFAFSEALTPQAAENLADALAMLTRRLRDTGTEP</sequence>
<name>A0A7W4P6B5_9PROT</name>
<protein>
    <submittedName>
        <fullName evidence="2">Hydrogenase maturation protease</fullName>
    </submittedName>
</protein>
<dbReference type="Proteomes" id="UP000525623">
    <property type="component" value="Unassembled WGS sequence"/>
</dbReference>
<dbReference type="InterPro" id="IPR000671">
    <property type="entry name" value="Peptidase_A31"/>
</dbReference>
<proteinExistence type="predicted"/>
<dbReference type="AlphaFoldDB" id="A0A7W4P6B5"/>
<reference evidence="2 3" key="1">
    <citation type="submission" date="2020-04" db="EMBL/GenBank/DDBJ databases">
        <title>Description of novel Gluconacetobacter.</title>
        <authorList>
            <person name="Sombolestani A."/>
        </authorList>
    </citation>
    <scope>NUCLEOTIDE SEQUENCE [LARGE SCALE GENOMIC DNA]</scope>
    <source>
        <strain evidence="2 3">LMG 27725</strain>
    </source>
</reference>
<keyword evidence="2" id="KW-0645">Protease</keyword>
<accession>A0A7W4P6B5</accession>
<comment type="caution">
    <text evidence="2">The sequence shown here is derived from an EMBL/GenBank/DDBJ whole genome shotgun (WGS) entry which is preliminary data.</text>
</comment>
<evidence type="ECO:0000313" key="2">
    <source>
        <dbReference type="EMBL" id="MBB2178784.1"/>
    </source>
</evidence>
<evidence type="ECO:0000256" key="1">
    <source>
        <dbReference type="SAM" id="MobiDB-lite"/>
    </source>
</evidence>
<dbReference type="EMBL" id="JABEQL010000006">
    <property type="protein sequence ID" value="MBB2178784.1"/>
    <property type="molecule type" value="Genomic_DNA"/>
</dbReference>
<dbReference type="GO" id="GO:0004175">
    <property type="term" value="F:endopeptidase activity"/>
    <property type="evidence" value="ECO:0007669"/>
    <property type="project" value="TreeGrafter"/>
</dbReference>
<dbReference type="SUPFAM" id="SSF53163">
    <property type="entry name" value="HybD-like"/>
    <property type="match status" value="1"/>
</dbReference>
<feature type="region of interest" description="Disordered" evidence="1">
    <location>
        <begin position="1"/>
        <end position="26"/>
    </location>
</feature>
<evidence type="ECO:0000313" key="3">
    <source>
        <dbReference type="Proteomes" id="UP000525623"/>
    </source>
</evidence>